<evidence type="ECO:0000259" key="6">
    <source>
        <dbReference type="Pfam" id="PF20209"/>
    </source>
</evidence>
<dbReference type="Gene3D" id="3.60.10.10">
    <property type="entry name" value="Endonuclease/exonuclease/phosphatase"/>
    <property type="match status" value="1"/>
</dbReference>
<proteinExistence type="inferred from homology"/>
<feature type="compositionally biased region" description="Polar residues" evidence="2">
    <location>
        <begin position="277"/>
        <end position="288"/>
    </location>
</feature>
<accession>A0A8B8CVR5</accession>
<dbReference type="SUPFAM" id="SSF56219">
    <property type="entry name" value="DNase I-like"/>
    <property type="match status" value="1"/>
</dbReference>
<keyword evidence="1" id="KW-0233">DNA recombination</keyword>
<dbReference type="OrthoDB" id="6137013at2759"/>
<comment type="catalytic activity">
    <reaction evidence="1">
        <text>ATP + H2O = ADP + phosphate + H(+)</text>
        <dbReference type="Rhea" id="RHEA:13065"/>
        <dbReference type="ChEBI" id="CHEBI:15377"/>
        <dbReference type="ChEBI" id="CHEBI:15378"/>
        <dbReference type="ChEBI" id="CHEBI:30616"/>
        <dbReference type="ChEBI" id="CHEBI:43474"/>
        <dbReference type="ChEBI" id="CHEBI:456216"/>
        <dbReference type="EC" id="5.6.2.3"/>
    </reaction>
</comment>
<feature type="compositionally biased region" description="Basic and acidic residues" evidence="2">
    <location>
        <begin position="152"/>
        <end position="177"/>
    </location>
</feature>
<feature type="domain" description="Helitron helicase-like" evidence="5">
    <location>
        <begin position="692"/>
        <end position="884"/>
    </location>
</feature>
<dbReference type="GO" id="GO:0016787">
    <property type="term" value="F:hydrolase activity"/>
    <property type="evidence" value="ECO:0007669"/>
    <property type="project" value="UniProtKB-KW"/>
</dbReference>
<feature type="domain" description="Endonuclease/exonuclease/phosphatase" evidence="3">
    <location>
        <begin position="1891"/>
        <end position="2083"/>
    </location>
</feature>
<dbReference type="GO" id="GO:0006310">
    <property type="term" value="P:DNA recombination"/>
    <property type="evidence" value="ECO:0007669"/>
    <property type="project" value="UniProtKB-KW"/>
</dbReference>
<dbReference type="InterPro" id="IPR025476">
    <property type="entry name" value="Helitron_helicase-like"/>
</dbReference>
<dbReference type="Pfam" id="PF14214">
    <property type="entry name" value="Helitron_like_N"/>
    <property type="match status" value="1"/>
</dbReference>
<reference evidence="9" key="1">
    <citation type="submission" date="2025-08" db="UniProtKB">
        <authorList>
            <consortium name="RefSeq"/>
        </authorList>
    </citation>
    <scope>IDENTIFICATION</scope>
    <source>
        <tissue evidence="9">Whole sample</tissue>
    </source>
</reference>
<dbReference type="GeneID" id="111122069"/>
<keyword evidence="1" id="KW-0378">Hydrolase</keyword>
<evidence type="ECO:0000259" key="3">
    <source>
        <dbReference type="Pfam" id="PF03372"/>
    </source>
</evidence>
<keyword evidence="1" id="KW-0067">ATP-binding</keyword>
<organism evidence="8 9">
    <name type="scientific">Crassostrea virginica</name>
    <name type="common">Eastern oyster</name>
    <dbReference type="NCBI Taxonomy" id="6565"/>
    <lineage>
        <taxon>Eukaryota</taxon>
        <taxon>Metazoa</taxon>
        <taxon>Spiralia</taxon>
        <taxon>Lophotrochozoa</taxon>
        <taxon>Mollusca</taxon>
        <taxon>Bivalvia</taxon>
        <taxon>Autobranchia</taxon>
        <taxon>Pteriomorphia</taxon>
        <taxon>Ostreida</taxon>
        <taxon>Ostreoidea</taxon>
        <taxon>Ostreidae</taxon>
        <taxon>Crassostrea</taxon>
    </lineage>
</organism>
<feature type="compositionally biased region" description="Polar residues" evidence="2">
    <location>
        <begin position="47"/>
        <end position="58"/>
    </location>
</feature>
<dbReference type="Pfam" id="PF21530">
    <property type="entry name" value="Pif1_2B_dom"/>
    <property type="match status" value="1"/>
</dbReference>
<dbReference type="GO" id="GO:0043139">
    <property type="term" value="F:5'-3' DNA helicase activity"/>
    <property type="evidence" value="ECO:0007669"/>
    <property type="project" value="UniProtKB-EC"/>
</dbReference>
<sequence>MRLTSLLQRKRKFKQKETSEHKQKRQKVDNERHKEKTQEETAQQKQMRQANNLQSQLKCRQKETAVDKQKRQKVDNERHKEKIQKETAQQKQMRQANNLQRVLKCRQKETAVDKQKRQKVDNERHKEKTQEETAQQKQMRQANNLQRVLKCRQKETAIDKQKRQKVDNERHKEKTQKETAQQKQQRQANNLQSQLKCRQKETSINKQKRQKVDNERHKEKTQKETAQQKQMRQANNLQSQLKCRQKETSINKQKRQKVDIERHKEKTQKETAQQKQLRQANNLQSQLKCRQKETSIDKHKRQKVDNERHKNKKETAQQKQRRQQNNLHSQQKHRERETLTEKQRKQRKDKEKHHESRHPTLIECATKNFVKEIQKSPEYSCTVCHRSMYKESTMEFKISSYKKSDVPNACRTHLKTISDKEWICLTCHRHLKKGAIPPQAQVNNMSLPEETCILDDLTDFESRLLAKRIPFMKITALPRGRQRGILGSVINVPSDVDETCEALPRTPTSAGIIPVKLKRKQEYKSHVFYEHVRPNKVVEAFHWLKVNNIHYQEVTDTTDNWEENSSVQDSELWNHLTQSSDILVDDSMASFQNNVQDSENLDHSDIEILDQHVEQPLDTCIQGSDLALDVSKAINFSPAEGKTPVGFMMDHGCEEMAFPKLFPTGKFGFDALRETVLTPKKYFNARILNKTGKFARNTEYLFFAQYITEYKQVMDNISIAIRKTYSCTESGQSINSSMIQNPDTLTSLISKDHAYQFLQTVRGSPPYWQKALYKLLAAVKQFGIFNFFVTLSSADLNWYDTLQAISRQQGKYLTEKEIDGMSFEEKSELLRSNPVTAARHFEHRLQSLFKSFLLSCAEPLGKIKHYSYRIEFQKRGSPHAHIVLWTEDAPSQSDDDEVICNYIDKYVTCKIPVENDDPYLYKLVTTVQQHHHTATCKKKGTFCRFNYPKLPSKKTLLAKKLDIQDPQQRQLIQHMNMDILTHAHSLLQNKDSLIESVEDLVQQLGLSVEDYMNAVRMSTRGSTVVLERTPAEIHTNYYNGPLLKTWGANIDVQYALDPYACITYMVAYITKDEREMSQILQAVSKECSSIGWKDKMKNCAKSFLNAREISAQEAVYRLLSFPLFKCSFRTVFVPADLPKNRVSFLKPLSVIKAMDHDEEDIYEKSIIDKYSLRPLSLENICLAHFAVWYVPVYNSTKEGGTETNADSEARVHNIIELRDQSGLMKKSGSPAVLRYHKKSVQKFPEEYYYSQLLLYIPWLNEETLLNVPSYEEQFILHKECIDKNRSELEHHTEVIEAAVQDFEANGPPLHAFDQMSSTVDQERSELLMEDVQLDIDSAVLHPLPEHEENNNSRIDHVPGSSTISYSIEMRPGVLPDKDFHDLVLTLNEKQRDVFQHLLKWCSDISISRKTGKTPEQICLFVSGGAGTGKSHLISALYQMAIRTLHVQGDNPDDIRISLVAPTGTAAHNISGTTIHSAFLLPLGQTKSILRLSDDKRNGLRSKAGKLDLLIIDEISMVSSDLLYQIHNRLTEIKGVSKPFGGVSVIAFGDLYQLPPVLQPFVFKPVNDVFANMQGSLWKNFSYRELDEVMRQKEDLHFATLLNRIRTATHTEEDVAFLRSREISVCGNDYPKEALHIFATNKAVDEHNTNMLNALLSQKMTLVAVDRKPSALSSYDVNSDPRFTGGLPSVISLGVGAKVMLIRNIDVSDGLVNGAQGTVIGFSRSGPEISVVLIQFNDPIVGTVTRKNSRYVTEVRKFPLATPITRSEISFTVNNKNKGLTITRYQFPLKLAWGCTIHKVQGLTVSKIVVSFQNRFNDGQAYVALSRAKSAEGLFLLDFNPTKIRSSKAVADEMSILSHEKTISPYYSFFNSKISASACLSILNVRSLPLHLPDILQDPTFHKSDMVVLTETWLSNDIPSDSLFPSQYYIVQRVDGDLSTSQSRRASGVLVSVKKPYTCTVLERHAGRYFQIIMVKIHGVLTRDIYIVSVYNSPHYLNSPHLLLEQITSMLSIISPTDPCLVVGDFNEDTLKEKGPITTVLKSMGFNYIISSSTHRQGSCLDNIYVRFIQTADSNVSPNYFSDHFWVSSILHI</sequence>
<dbReference type="InterPro" id="IPR046700">
    <property type="entry name" value="DUF6570"/>
</dbReference>
<dbReference type="GO" id="GO:0000723">
    <property type="term" value="P:telomere maintenance"/>
    <property type="evidence" value="ECO:0007669"/>
    <property type="project" value="InterPro"/>
</dbReference>
<dbReference type="Pfam" id="PF05970">
    <property type="entry name" value="PIF1"/>
    <property type="match status" value="1"/>
</dbReference>
<dbReference type="Gene3D" id="3.40.50.300">
    <property type="entry name" value="P-loop containing nucleotide triphosphate hydrolases"/>
    <property type="match status" value="1"/>
</dbReference>
<dbReference type="GO" id="GO:0006281">
    <property type="term" value="P:DNA repair"/>
    <property type="evidence" value="ECO:0007669"/>
    <property type="project" value="UniProtKB-KW"/>
</dbReference>
<feature type="domain" description="DNA helicase Pif1-like 2B" evidence="7">
    <location>
        <begin position="1689"/>
        <end position="1721"/>
    </location>
</feature>
<dbReference type="PANTHER" id="PTHR47642">
    <property type="entry name" value="ATP-DEPENDENT DNA HELICASE"/>
    <property type="match status" value="1"/>
</dbReference>
<evidence type="ECO:0000259" key="7">
    <source>
        <dbReference type="Pfam" id="PF21530"/>
    </source>
</evidence>
<feature type="compositionally biased region" description="Basic and acidic residues" evidence="2">
    <location>
        <begin position="210"/>
        <end position="223"/>
    </location>
</feature>
<dbReference type="Proteomes" id="UP000694844">
    <property type="component" value="Chromosome 2"/>
</dbReference>
<dbReference type="InterPro" id="IPR051055">
    <property type="entry name" value="PIF1_helicase"/>
</dbReference>
<keyword evidence="8" id="KW-1185">Reference proteome</keyword>
<name>A0A8B8CVR5_CRAVI</name>
<dbReference type="SUPFAM" id="SSF52540">
    <property type="entry name" value="P-loop containing nucleoside triphosphate hydrolases"/>
    <property type="match status" value="2"/>
</dbReference>
<dbReference type="InterPro" id="IPR036691">
    <property type="entry name" value="Endo/exonu/phosph_ase_sf"/>
</dbReference>
<keyword evidence="1" id="KW-0547">Nucleotide-binding</keyword>
<dbReference type="EC" id="5.6.2.3" evidence="1"/>
<gene>
    <name evidence="9" type="primary">LOC111122069</name>
</gene>
<evidence type="ECO:0000313" key="9">
    <source>
        <dbReference type="RefSeq" id="XP_022319329.1"/>
    </source>
</evidence>
<feature type="domain" description="DUF6570" evidence="6">
    <location>
        <begin position="434"/>
        <end position="559"/>
    </location>
</feature>
<evidence type="ECO:0000259" key="5">
    <source>
        <dbReference type="Pfam" id="PF14214"/>
    </source>
</evidence>
<evidence type="ECO:0000313" key="8">
    <source>
        <dbReference type="Proteomes" id="UP000694844"/>
    </source>
</evidence>
<feature type="compositionally biased region" description="Basic and acidic residues" evidence="2">
    <location>
        <begin position="106"/>
        <end position="131"/>
    </location>
</feature>
<keyword evidence="1" id="KW-0234">DNA repair</keyword>
<dbReference type="PANTHER" id="PTHR47642:SF8">
    <property type="entry name" value="ATP-DEPENDENT DNA HELICASE"/>
    <property type="match status" value="1"/>
</dbReference>
<keyword evidence="1" id="KW-0227">DNA damage</keyword>
<keyword evidence="1" id="KW-0347">Helicase</keyword>
<dbReference type="GO" id="GO:0005524">
    <property type="term" value="F:ATP binding"/>
    <property type="evidence" value="ECO:0007669"/>
    <property type="project" value="UniProtKB-KW"/>
</dbReference>
<dbReference type="InterPro" id="IPR010285">
    <property type="entry name" value="DNA_helicase_pif1-like_DEAD"/>
</dbReference>
<comment type="cofactor">
    <cofactor evidence="1">
        <name>Mg(2+)</name>
        <dbReference type="ChEBI" id="CHEBI:18420"/>
    </cofactor>
</comment>
<dbReference type="Pfam" id="PF03372">
    <property type="entry name" value="Exo_endo_phos"/>
    <property type="match status" value="1"/>
</dbReference>
<feature type="compositionally biased region" description="Polar residues" evidence="2">
    <location>
        <begin position="86"/>
        <end position="100"/>
    </location>
</feature>
<evidence type="ECO:0000259" key="4">
    <source>
        <dbReference type="Pfam" id="PF05970"/>
    </source>
</evidence>
<feature type="compositionally biased region" description="Basic and acidic residues" evidence="2">
    <location>
        <begin position="290"/>
        <end position="316"/>
    </location>
</feature>
<feature type="compositionally biased region" description="Basic and acidic residues" evidence="2">
    <location>
        <begin position="332"/>
        <end position="360"/>
    </location>
</feature>
<comment type="similarity">
    <text evidence="1">Belongs to the helicase family.</text>
</comment>
<dbReference type="KEGG" id="cvn:111122069"/>
<dbReference type="RefSeq" id="XP_022319329.1">
    <property type="nucleotide sequence ID" value="XM_022463621.1"/>
</dbReference>
<evidence type="ECO:0000256" key="1">
    <source>
        <dbReference type="RuleBase" id="RU363044"/>
    </source>
</evidence>
<evidence type="ECO:0000256" key="2">
    <source>
        <dbReference type="SAM" id="MobiDB-lite"/>
    </source>
</evidence>
<dbReference type="InterPro" id="IPR049163">
    <property type="entry name" value="Pif1-like_2B_dom"/>
</dbReference>
<dbReference type="CDD" id="cd18809">
    <property type="entry name" value="SF1_C_RecD"/>
    <property type="match status" value="1"/>
</dbReference>
<dbReference type="InterPro" id="IPR005135">
    <property type="entry name" value="Endo/exonuclease/phosphatase"/>
</dbReference>
<feature type="compositionally biased region" description="Basic and acidic residues" evidence="2">
    <location>
        <begin position="60"/>
        <end position="85"/>
    </location>
</feature>
<feature type="compositionally biased region" description="Basic and acidic residues" evidence="2">
    <location>
        <begin position="256"/>
        <end position="269"/>
    </location>
</feature>
<feature type="domain" description="DNA helicase Pif1-like DEAD-box helicase" evidence="4">
    <location>
        <begin position="1386"/>
        <end position="1597"/>
    </location>
</feature>
<feature type="compositionally biased region" description="Low complexity" evidence="2">
    <location>
        <begin position="178"/>
        <end position="195"/>
    </location>
</feature>
<feature type="compositionally biased region" description="Basic and acidic residues" evidence="2">
    <location>
        <begin position="15"/>
        <end position="39"/>
    </location>
</feature>
<feature type="compositionally biased region" description="Polar residues" evidence="2">
    <location>
        <begin position="231"/>
        <end position="242"/>
    </location>
</feature>
<dbReference type="Pfam" id="PF20209">
    <property type="entry name" value="DUF6570"/>
    <property type="match status" value="1"/>
</dbReference>
<protein>
    <recommendedName>
        <fullName evidence="1">ATP-dependent DNA helicase</fullName>
        <ecNumber evidence="1">5.6.2.3</ecNumber>
    </recommendedName>
</protein>
<dbReference type="InterPro" id="IPR027417">
    <property type="entry name" value="P-loop_NTPase"/>
</dbReference>
<feature type="region of interest" description="Disordered" evidence="2">
    <location>
        <begin position="1"/>
        <end position="360"/>
    </location>
</feature>